<name>A0ACC2C350_DIPCM</name>
<dbReference type="EMBL" id="CM055103">
    <property type="protein sequence ID" value="KAJ7536471.1"/>
    <property type="molecule type" value="Genomic_DNA"/>
</dbReference>
<gene>
    <name evidence="1" type="ORF">O6H91_12G071000</name>
</gene>
<organism evidence="1 2">
    <name type="scientific">Diphasiastrum complanatum</name>
    <name type="common">Issler's clubmoss</name>
    <name type="synonym">Lycopodium complanatum</name>
    <dbReference type="NCBI Taxonomy" id="34168"/>
    <lineage>
        <taxon>Eukaryota</taxon>
        <taxon>Viridiplantae</taxon>
        <taxon>Streptophyta</taxon>
        <taxon>Embryophyta</taxon>
        <taxon>Tracheophyta</taxon>
        <taxon>Lycopodiopsida</taxon>
        <taxon>Lycopodiales</taxon>
        <taxon>Lycopodiaceae</taxon>
        <taxon>Lycopodioideae</taxon>
        <taxon>Diphasiastrum</taxon>
    </lineage>
</organism>
<proteinExistence type="predicted"/>
<comment type="caution">
    <text evidence="1">The sequence shown here is derived from an EMBL/GenBank/DDBJ whole genome shotgun (WGS) entry which is preliminary data.</text>
</comment>
<sequence>MVVRDGGGGLEPLESNMGDRGSFRSERAKLSVGTDSGSKGDGDAKDYRRCSRRCQKSEQAKHPAETNGRSHANGSEVGRNGVSQYPNLDKVAQSLESEGGSSRGCAHDGHAKEPENAKPRNGTNGRVFPYPRKKGRINSTSPCPSGSTSKSRLRNLDMAVEKGEASSRELAEISTTENGQSQATESNNSLIPGLGDDVAQLCLVRLSRSLYGSYYVVSKRFCAFFKSGELYKIRRELGISEQWVYLLNSGQSVWRAFDPKDGGRWRPLPPTPADDCFGMCDKESLTAGTQLLVIGREIQGLVVWRYDLISDSWFRGPQMITPRCLYASASWGEYGFVAGGVDSSVCVTNCAERYDSKTGSWESLPPMSKNRKLCSGFYMDGKFWVIGGIDETDTFLTCGEGYDPKTKRWELIANMFPRSDDTSQKAPPLVAVVENQLYALDVSVNRLKLYCKESNTWTPLGDVPVRADFNNGWGLAFKALDGQLLLIGGYSPPGNRDGDAIYAWKPSSDGPPDWKCLAELVPRGTFVFNCAVMSV</sequence>
<evidence type="ECO:0000313" key="2">
    <source>
        <dbReference type="Proteomes" id="UP001162992"/>
    </source>
</evidence>
<reference evidence="2" key="1">
    <citation type="journal article" date="2024" name="Proc. Natl. Acad. Sci. U.S.A.">
        <title>Extraordinary preservation of gene collinearity over three hundred million years revealed in homosporous lycophytes.</title>
        <authorList>
            <person name="Li C."/>
            <person name="Wickell D."/>
            <person name="Kuo L.Y."/>
            <person name="Chen X."/>
            <person name="Nie B."/>
            <person name="Liao X."/>
            <person name="Peng D."/>
            <person name="Ji J."/>
            <person name="Jenkins J."/>
            <person name="Williams M."/>
            <person name="Shu S."/>
            <person name="Plott C."/>
            <person name="Barry K."/>
            <person name="Rajasekar S."/>
            <person name="Grimwood J."/>
            <person name="Han X."/>
            <person name="Sun S."/>
            <person name="Hou Z."/>
            <person name="He W."/>
            <person name="Dai G."/>
            <person name="Sun C."/>
            <person name="Schmutz J."/>
            <person name="Leebens-Mack J.H."/>
            <person name="Li F.W."/>
            <person name="Wang L."/>
        </authorList>
    </citation>
    <scope>NUCLEOTIDE SEQUENCE [LARGE SCALE GENOMIC DNA]</scope>
    <source>
        <strain evidence="2">cv. PW_Plant_1</strain>
    </source>
</reference>
<keyword evidence="2" id="KW-1185">Reference proteome</keyword>
<dbReference type="Proteomes" id="UP001162992">
    <property type="component" value="Chromosome 12"/>
</dbReference>
<protein>
    <submittedName>
        <fullName evidence="1">Uncharacterized protein</fullName>
    </submittedName>
</protein>
<evidence type="ECO:0000313" key="1">
    <source>
        <dbReference type="EMBL" id="KAJ7536471.1"/>
    </source>
</evidence>
<accession>A0ACC2C350</accession>